<dbReference type="InterPro" id="IPR027417">
    <property type="entry name" value="P-loop_NTPase"/>
</dbReference>
<feature type="binding site" evidence="5">
    <location>
        <begin position="11"/>
        <end position="16"/>
    </location>
    <ligand>
        <name>ATP</name>
        <dbReference type="ChEBI" id="CHEBI:30616"/>
    </ligand>
</feature>
<feature type="region of interest" description="NMP" evidence="5">
    <location>
        <begin position="31"/>
        <end position="60"/>
    </location>
</feature>
<comment type="domain">
    <text evidence="5">Consists of three domains, a large central CORE domain and two small peripheral domains, NMPbind and LID, which undergo movements during catalysis. The LID domain closes over the site of phosphoryl transfer upon ATP binding. Assembling and dissambling the active center during each catalytic cycle provides an effective means to prevent ATP hydrolysis.</text>
</comment>
<comment type="subcellular location">
    <subcellularLocation>
        <location evidence="5 7">Cytoplasm</location>
    </subcellularLocation>
</comment>
<comment type="subunit">
    <text evidence="5 7">Monomer.</text>
</comment>
<evidence type="ECO:0000256" key="1">
    <source>
        <dbReference type="ARBA" id="ARBA00022679"/>
    </source>
</evidence>
<feature type="binding site" evidence="5">
    <location>
        <position position="37"/>
    </location>
    <ligand>
        <name>AMP</name>
        <dbReference type="ChEBI" id="CHEBI:456215"/>
    </ligand>
</feature>
<dbReference type="HAMAP" id="MF_00235">
    <property type="entry name" value="Adenylate_kinase_Adk"/>
    <property type="match status" value="1"/>
</dbReference>
<keyword evidence="3 5" id="KW-0547">Nucleotide-binding</keyword>
<dbReference type="GO" id="GO:0005737">
    <property type="term" value="C:cytoplasm"/>
    <property type="evidence" value="ECO:0007669"/>
    <property type="project" value="UniProtKB-SubCell"/>
</dbReference>
<dbReference type="AlphaFoldDB" id="A0A9X5E0F9"/>
<organism evidence="8 9">
    <name type="scientific">Scytonema millei VB511283</name>
    <dbReference type="NCBI Taxonomy" id="1245923"/>
    <lineage>
        <taxon>Bacteria</taxon>
        <taxon>Bacillati</taxon>
        <taxon>Cyanobacteriota</taxon>
        <taxon>Cyanophyceae</taxon>
        <taxon>Nostocales</taxon>
        <taxon>Scytonemataceae</taxon>
        <taxon>Scytonema</taxon>
    </lineage>
</organism>
<keyword evidence="5 7" id="KW-0067">ATP-binding</keyword>
<feature type="binding site" evidence="5">
    <location>
        <position position="93"/>
    </location>
    <ligand>
        <name>AMP</name>
        <dbReference type="ChEBI" id="CHEBI:456215"/>
    </ligand>
</feature>
<dbReference type="SUPFAM" id="SSF52540">
    <property type="entry name" value="P-loop containing nucleoside triphosphate hydrolases"/>
    <property type="match status" value="1"/>
</dbReference>
<dbReference type="EC" id="2.7.4.3" evidence="5 7"/>
<comment type="caution">
    <text evidence="5">Lacks conserved residue(s) required for the propagation of feature annotation.</text>
</comment>
<comment type="pathway">
    <text evidence="5">Purine metabolism; AMP biosynthesis via salvage pathway; AMP from ADP: step 1/1.</text>
</comment>
<name>A0A9X5E0F9_9CYAN</name>
<proteinExistence type="inferred from homology"/>
<dbReference type="GO" id="GO:0005524">
    <property type="term" value="F:ATP binding"/>
    <property type="evidence" value="ECO:0007669"/>
    <property type="project" value="UniProtKB-UniRule"/>
</dbReference>
<dbReference type="OrthoDB" id="9805030at2"/>
<accession>A0A9X5E0F9</accession>
<evidence type="ECO:0000256" key="6">
    <source>
        <dbReference type="RuleBase" id="RU003330"/>
    </source>
</evidence>
<feature type="binding site" evidence="5">
    <location>
        <begin position="58"/>
        <end position="60"/>
    </location>
    <ligand>
        <name>AMP</name>
        <dbReference type="ChEBI" id="CHEBI:456215"/>
    </ligand>
</feature>
<dbReference type="CDD" id="cd01428">
    <property type="entry name" value="ADK"/>
    <property type="match status" value="1"/>
</dbReference>
<feature type="binding site" evidence="5">
    <location>
        <position position="145"/>
    </location>
    <ligand>
        <name>AMP</name>
        <dbReference type="ChEBI" id="CHEBI:456215"/>
    </ligand>
</feature>
<dbReference type="NCBIfam" id="NF002700">
    <property type="entry name" value="PRK02496.1"/>
    <property type="match status" value="1"/>
</dbReference>
<evidence type="ECO:0000256" key="3">
    <source>
        <dbReference type="ARBA" id="ARBA00022741"/>
    </source>
</evidence>
<dbReference type="InterPro" id="IPR000850">
    <property type="entry name" value="Adenylat/UMP-CMP_kin"/>
</dbReference>
<dbReference type="NCBIfam" id="NF011104">
    <property type="entry name" value="PRK14531.1"/>
    <property type="match status" value="1"/>
</dbReference>
<feature type="binding site" evidence="5">
    <location>
        <position position="173"/>
    </location>
    <ligand>
        <name>ATP</name>
        <dbReference type="ChEBI" id="CHEBI:30616"/>
    </ligand>
</feature>
<comment type="catalytic activity">
    <reaction evidence="5 7">
        <text>AMP + ATP = 2 ADP</text>
        <dbReference type="Rhea" id="RHEA:12973"/>
        <dbReference type="ChEBI" id="CHEBI:30616"/>
        <dbReference type="ChEBI" id="CHEBI:456215"/>
        <dbReference type="ChEBI" id="CHEBI:456216"/>
        <dbReference type="EC" id="2.7.4.3"/>
    </reaction>
</comment>
<dbReference type="NCBIfam" id="NF001381">
    <property type="entry name" value="PRK00279.1-3"/>
    <property type="match status" value="1"/>
</dbReference>
<comment type="caution">
    <text evidence="8">The sequence shown here is derived from an EMBL/GenBank/DDBJ whole genome shotgun (WGS) entry which is preliminary data.</text>
</comment>
<dbReference type="NCBIfam" id="NF011105">
    <property type="entry name" value="PRK14532.1"/>
    <property type="match status" value="1"/>
</dbReference>
<keyword evidence="9" id="KW-1185">Reference proteome</keyword>
<dbReference type="RefSeq" id="WP_039714881.1">
    <property type="nucleotide sequence ID" value="NZ_JTJC03000001.1"/>
</dbReference>
<evidence type="ECO:0000313" key="8">
    <source>
        <dbReference type="EMBL" id="NHC33251.1"/>
    </source>
</evidence>
<protein>
    <recommendedName>
        <fullName evidence="5 7">Adenylate kinase</fullName>
        <shortName evidence="5">AK</shortName>
        <ecNumber evidence="5 7">2.7.4.3</ecNumber>
    </recommendedName>
    <alternativeName>
        <fullName evidence="5">ATP-AMP transphosphorylase</fullName>
    </alternativeName>
    <alternativeName>
        <fullName evidence="5">ATP:AMP phosphotransferase</fullName>
    </alternativeName>
    <alternativeName>
        <fullName evidence="5">Adenylate monophosphate kinase</fullName>
    </alternativeName>
</protein>
<keyword evidence="5" id="KW-0963">Cytoplasm</keyword>
<dbReference type="InterPro" id="IPR033690">
    <property type="entry name" value="Adenylat_kinase_CS"/>
</dbReference>
<dbReference type="PANTHER" id="PTHR23359">
    <property type="entry name" value="NUCLEOTIDE KINASE"/>
    <property type="match status" value="1"/>
</dbReference>
<evidence type="ECO:0000256" key="4">
    <source>
        <dbReference type="ARBA" id="ARBA00022777"/>
    </source>
</evidence>
<feature type="binding site" evidence="5">
    <location>
        <begin position="86"/>
        <end position="89"/>
    </location>
    <ligand>
        <name>AMP</name>
        <dbReference type="ChEBI" id="CHEBI:456215"/>
    </ligand>
</feature>
<dbReference type="Pfam" id="PF00406">
    <property type="entry name" value="ADK"/>
    <property type="match status" value="1"/>
</dbReference>
<reference evidence="8 9" key="1">
    <citation type="journal article" date="2015" name="Genome Announc.">
        <title>Draft Genome Sequence of the Terrestrial Cyanobacterium Scytonema millei VB511283, Isolated from Eastern India.</title>
        <authorList>
            <person name="Sen D."/>
            <person name="Chandrababunaidu M.M."/>
            <person name="Singh D."/>
            <person name="Sanghi N."/>
            <person name="Ghorai A."/>
            <person name="Mishra G.P."/>
            <person name="Madduluri M."/>
            <person name="Adhikary S.P."/>
            <person name="Tripathy S."/>
        </authorList>
    </citation>
    <scope>NUCLEOTIDE SEQUENCE [LARGE SCALE GENOMIC DNA]</scope>
    <source>
        <strain evidence="8 9">VB511283</strain>
    </source>
</reference>
<dbReference type="NCBIfam" id="NF011101">
    <property type="entry name" value="PRK14528.1"/>
    <property type="match status" value="1"/>
</dbReference>
<comment type="similarity">
    <text evidence="5 6">Belongs to the adenylate kinase family.</text>
</comment>
<keyword evidence="4 5" id="KW-0418">Kinase</keyword>
<dbReference type="PROSITE" id="PS00113">
    <property type="entry name" value="ADENYLATE_KINASE"/>
    <property type="match status" value="1"/>
</dbReference>
<evidence type="ECO:0000256" key="7">
    <source>
        <dbReference type="RuleBase" id="RU003331"/>
    </source>
</evidence>
<evidence type="ECO:0000256" key="5">
    <source>
        <dbReference type="HAMAP-Rule" id="MF_00235"/>
    </source>
</evidence>
<feature type="binding site" evidence="5">
    <location>
        <position position="134"/>
    </location>
    <ligand>
        <name>AMP</name>
        <dbReference type="ChEBI" id="CHEBI:456215"/>
    </ligand>
</feature>
<dbReference type="EMBL" id="JTJC03000001">
    <property type="protein sequence ID" value="NHC33251.1"/>
    <property type="molecule type" value="Genomic_DNA"/>
</dbReference>
<keyword evidence="1 5" id="KW-0808">Transferase</keyword>
<dbReference type="Gene3D" id="3.40.50.300">
    <property type="entry name" value="P-loop containing nucleotide triphosphate hydrolases"/>
    <property type="match status" value="1"/>
</dbReference>
<keyword evidence="2 5" id="KW-0545">Nucleotide biosynthesis</keyword>
<dbReference type="Proteomes" id="UP000031532">
    <property type="component" value="Unassembled WGS sequence"/>
</dbReference>
<feature type="binding site" evidence="5">
    <location>
        <position position="32"/>
    </location>
    <ligand>
        <name>AMP</name>
        <dbReference type="ChEBI" id="CHEBI:456215"/>
    </ligand>
</feature>
<dbReference type="GO" id="GO:0044209">
    <property type="term" value="P:AMP salvage"/>
    <property type="evidence" value="ECO:0007669"/>
    <property type="project" value="UniProtKB-UniRule"/>
</dbReference>
<dbReference type="GO" id="GO:0004017">
    <property type="term" value="F:AMP kinase activity"/>
    <property type="evidence" value="ECO:0007669"/>
    <property type="project" value="UniProtKB-UniRule"/>
</dbReference>
<feature type="binding site" evidence="5">
    <location>
        <position position="128"/>
    </location>
    <ligand>
        <name>ATP</name>
        <dbReference type="ChEBI" id="CHEBI:30616"/>
    </ligand>
</feature>
<comment type="function">
    <text evidence="5">Catalyzes the reversible transfer of the terminal phosphate group between ATP and AMP. Plays an important role in cellular energy homeostasis and in adenine nucleotide metabolism.</text>
</comment>
<evidence type="ECO:0000256" key="2">
    <source>
        <dbReference type="ARBA" id="ARBA00022727"/>
    </source>
</evidence>
<dbReference type="PRINTS" id="PR00094">
    <property type="entry name" value="ADENYLTKNASE"/>
</dbReference>
<evidence type="ECO:0000313" key="9">
    <source>
        <dbReference type="Proteomes" id="UP000031532"/>
    </source>
</evidence>
<dbReference type="NCBIfam" id="NF011100">
    <property type="entry name" value="PRK14527.1"/>
    <property type="match status" value="1"/>
</dbReference>
<sequence>MPRLIFLGPPGAGKGTQAKHLANSWQIPHISTGDILRQAMRDRTPLGIQAQGYADRGELVPDQLVNDLVAERLQQSDAQVGWILDGFPRKLSQAVFLDELLQKLHQGSTRVVNLEVPEAIVVDRLLKRAEKEGRADDTEEVIRRRLEVYHQETSPLIDFYRDRQQLVSVDGNQSMEQVTAHLQTAVNS</sequence>
<gene>
    <name evidence="5" type="primary">adk</name>
    <name evidence="8" type="ORF">QH73_0000980</name>
</gene>